<keyword evidence="8" id="KW-0732">Signal</keyword>
<dbReference type="GO" id="GO:0046872">
    <property type="term" value="F:metal ion binding"/>
    <property type="evidence" value="ECO:0007669"/>
    <property type="project" value="UniProtKB-KW"/>
</dbReference>
<feature type="compositionally biased region" description="Acidic residues" evidence="7">
    <location>
        <begin position="306"/>
        <end position="320"/>
    </location>
</feature>
<evidence type="ECO:0000256" key="6">
    <source>
        <dbReference type="PROSITE-ProRule" id="PRU01172"/>
    </source>
</evidence>
<dbReference type="CDD" id="cd00152">
    <property type="entry name" value="PTX"/>
    <property type="match status" value="1"/>
</dbReference>
<dbReference type="SMART" id="SM00159">
    <property type="entry name" value="PTX"/>
    <property type="match status" value="1"/>
</dbReference>
<evidence type="ECO:0000313" key="11">
    <source>
        <dbReference type="RefSeq" id="XP_031432402.1"/>
    </source>
</evidence>
<gene>
    <name evidence="11" type="primary">LOC105896131</name>
</gene>
<feature type="chain" id="PRO_5028415239" evidence="8">
    <location>
        <begin position="33"/>
        <end position="568"/>
    </location>
</feature>
<keyword evidence="4" id="KW-1015">Disulfide bond</keyword>
<evidence type="ECO:0000256" key="2">
    <source>
        <dbReference type="ARBA" id="ARBA00022723"/>
    </source>
</evidence>
<keyword evidence="2" id="KW-0479">Metal-binding</keyword>
<feature type="compositionally biased region" description="Gly residues" evidence="7">
    <location>
        <begin position="72"/>
        <end position="93"/>
    </location>
</feature>
<evidence type="ECO:0000256" key="4">
    <source>
        <dbReference type="ARBA" id="ARBA00023157"/>
    </source>
</evidence>
<feature type="compositionally biased region" description="Acidic residues" evidence="7">
    <location>
        <begin position="273"/>
        <end position="282"/>
    </location>
</feature>
<reference evidence="11" key="1">
    <citation type="submission" date="2025-08" db="UniProtKB">
        <authorList>
            <consortium name="RefSeq"/>
        </authorList>
    </citation>
    <scope>IDENTIFICATION</scope>
</reference>
<evidence type="ECO:0000256" key="5">
    <source>
        <dbReference type="ARBA" id="ARBA00023180"/>
    </source>
</evidence>
<keyword evidence="5" id="KW-0325">Glycoprotein</keyword>
<feature type="region of interest" description="Disordered" evidence="7">
    <location>
        <begin position="247"/>
        <end position="338"/>
    </location>
</feature>
<comment type="caution">
    <text evidence="6">Lacks conserved residue(s) required for the propagation of feature annotation.</text>
</comment>
<dbReference type="InterPro" id="IPR001759">
    <property type="entry name" value="PTX_dom"/>
</dbReference>
<dbReference type="OrthoDB" id="6515930at2759"/>
<feature type="signal peptide" evidence="8">
    <location>
        <begin position="1"/>
        <end position="32"/>
    </location>
</feature>
<feature type="domain" description="Pentraxin (PTX)" evidence="9">
    <location>
        <begin position="365"/>
        <end position="567"/>
    </location>
</feature>
<feature type="compositionally biased region" description="Basic and acidic residues" evidence="7">
    <location>
        <begin position="283"/>
        <end position="305"/>
    </location>
</feature>
<feature type="compositionally biased region" description="Basic and acidic residues" evidence="7">
    <location>
        <begin position="163"/>
        <end position="173"/>
    </location>
</feature>
<dbReference type="GeneID" id="105896131"/>
<dbReference type="FunFam" id="2.60.120.200:FF:000012">
    <property type="entry name" value="neuronal pentraxin receptor"/>
    <property type="match status" value="1"/>
</dbReference>
<dbReference type="PROSITE" id="PS51828">
    <property type="entry name" value="PTX_2"/>
    <property type="match status" value="1"/>
</dbReference>
<evidence type="ECO:0000256" key="7">
    <source>
        <dbReference type="SAM" id="MobiDB-lite"/>
    </source>
</evidence>
<evidence type="ECO:0000256" key="1">
    <source>
        <dbReference type="ARBA" id="ARBA00001913"/>
    </source>
</evidence>
<dbReference type="RefSeq" id="XP_031432402.1">
    <property type="nucleotide sequence ID" value="XM_031576542.2"/>
</dbReference>
<dbReference type="AlphaFoldDB" id="A0A6P8G9Z8"/>
<name>A0A6P8G9Z8_CLUHA</name>
<sequence length="568" mass="61612">MPGLVRGPNPGGLFPVFLKTLLLVALFCGSDASGSEYEYVSQPRFLCTPIPADADPGCFPMAAGPLGSSTGAPGGGHHSGGHGSSGGGSGGGWWGLPEEAKATILHLRESLVQQKETILNQRDKIRELTSKLALCEGFGRGMGHHDLGPSPHLTHHTLPYPESSHHGDPEEHYPSMGLGGHHRTAALGEKHGSEMTPSSSSSPDQLERMLHALKERLESLQTRNTSNTYSNSLKDLLQRKIQALEQQLSHHTTSHSRGRDDDGHPDNSRYDGDSDTDDDDDIPHDLGHYDAHRADGSHDDGRLGGDEDEGDDSVEDDNETDGAYPYHTQGQRTPSSHSSKLDAVLNHLQHRLTDTGSRKKTNVPDGFQIGFPMRTNYMYGRVKHTLQHEIFALTLCLWLKGGAGPGLGTPFSYSVPAQANELVLIEWGNNPMELLVNDRAVTLPLSLSDGKWHHVCVTWTTRDGLWEAYQDGVKRGSGENLSAWHPIKAGGVFILGQEQDTLGGRFDATQAFVGEISDLQMWSHILTGHDIYSLASCSGHMAGDIIAWSESALELHGGVTSYPFDPCH</sequence>
<protein>
    <submittedName>
        <fullName evidence="11">Neuronal pentraxin-1</fullName>
    </submittedName>
</protein>
<feature type="region of interest" description="Disordered" evidence="7">
    <location>
        <begin position="145"/>
        <end position="183"/>
    </location>
</feature>
<dbReference type="InterPro" id="IPR013320">
    <property type="entry name" value="ConA-like_dom_sf"/>
</dbReference>
<dbReference type="InterPro" id="IPR051360">
    <property type="entry name" value="Neuronal_Pentraxin_Related"/>
</dbReference>
<organism evidence="10 11">
    <name type="scientific">Clupea harengus</name>
    <name type="common">Atlantic herring</name>
    <dbReference type="NCBI Taxonomy" id="7950"/>
    <lineage>
        <taxon>Eukaryota</taxon>
        <taxon>Metazoa</taxon>
        <taxon>Chordata</taxon>
        <taxon>Craniata</taxon>
        <taxon>Vertebrata</taxon>
        <taxon>Euteleostomi</taxon>
        <taxon>Actinopterygii</taxon>
        <taxon>Neopterygii</taxon>
        <taxon>Teleostei</taxon>
        <taxon>Clupei</taxon>
        <taxon>Clupeiformes</taxon>
        <taxon>Clupeoidei</taxon>
        <taxon>Clupeidae</taxon>
        <taxon>Clupea</taxon>
    </lineage>
</organism>
<dbReference type="InterPro" id="IPR030476">
    <property type="entry name" value="Pentaxin_CS"/>
</dbReference>
<evidence type="ECO:0000256" key="8">
    <source>
        <dbReference type="SAM" id="SignalP"/>
    </source>
</evidence>
<dbReference type="Gene3D" id="2.60.120.200">
    <property type="match status" value="1"/>
</dbReference>
<proteinExistence type="predicted"/>
<evidence type="ECO:0000256" key="3">
    <source>
        <dbReference type="ARBA" id="ARBA00022837"/>
    </source>
</evidence>
<comment type="cofactor">
    <cofactor evidence="1">
        <name>Ca(2+)</name>
        <dbReference type="ChEBI" id="CHEBI:29108"/>
    </cofactor>
</comment>
<dbReference type="KEGG" id="char:105896131"/>
<dbReference type="PANTHER" id="PTHR19277">
    <property type="entry name" value="PENTRAXIN"/>
    <property type="match status" value="1"/>
</dbReference>
<dbReference type="PROSITE" id="PS00289">
    <property type="entry name" value="PTX_1"/>
    <property type="match status" value="1"/>
</dbReference>
<feature type="compositionally biased region" description="Polar residues" evidence="7">
    <location>
        <begin position="328"/>
        <end position="338"/>
    </location>
</feature>
<dbReference type="Proteomes" id="UP000515152">
    <property type="component" value="Chromosome 11"/>
</dbReference>
<dbReference type="PANTHER" id="PTHR19277:SF3">
    <property type="entry name" value="NEURONAL PENTRAXIN-1-RELATED"/>
    <property type="match status" value="1"/>
</dbReference>
<keyword evidence="10" id="KW-1185">Reference proteome</keyword>
<keyword evidence="3" id="KW-0106">Calcium</keyword>
<dbReference type="Pfam" id="PF00354">
    <property type="entry name" value="Pentaxin"/>
    <property type="match status" value="1"/>
</dbReference>
<evidence type="ECO:0000259" key="9">
    <source>
        <dbReference type="PROSITE" id="PS51828"/>
    </source>
</evidence>
<dbReference type="SUPFAM" id="SSF49899">
    <property type="entry name" value="Concanavalin A-like lectins/glucanases"/>
    <property type="match status" value="1"/>
</dbReference>
<feature type="compositionally biased region" description="Basic and acidic residues" evidence="7">
    <location>
        <begin position="257"/>
        <end position="272"/>
    </location>
</feature>
<evidence type="ECO:0000313" key="10">
    <source>
        <dbReference type="Proteomes" id="UP000515152"/>
    </source>
</evidence>
<dbReference type="PRINTS" id="PR00895">
    <property type="entry name" value="PENTAXIN"/>
</dbReference>
<feature type="region of interest" description="Disordered" evidence="7">
    <location>
        <begin position="69"/>
        <end position="93"/>
    </location>
</feature>
<accession>A0A6P8G9Z8</accession>